<evidence type="ECO:0000256" key="4">
    <source>
        <dbReference type="ARBA" id="ARBA00022723"/>
    </source>
</evidence>
<dbReference type="InterPro" id="IPR036396">
    <property type="entry name" value="Cyt_P450_sf"/>
</dbReference>
<evidence type="ECO:0000256" key="9">
    <source>
        <dbReference type="RuleBase" id="RU000461"/>
    </source>
</evidence>
<evidence type="ECO:0000256" key="7">
    <source>
        <dbReference type="ARBA" id="ARBA00023033"/>
    </source>
</evidence>
<keyword evidence="11" id="KW-0472">Membrane</keyword>
<evidence type="ECO:0000256" key="11">
    <source>
        <dbReference type="SAM" id="Phobius"/>
    </source>
</evidence>
<protein>
    <recommendedName>
        <fullName evidence="14">Cytochrome P450</fullName>
    </recommendedName>
</protein>
<feature type="region of interest" description="Disordered" evidence="10">
    <location>
        <begin position="546"/>
        <end position="566"/>
    </location>
</feature>
<dbReference type="OrthoDB" id="1470350at2759"/>
<evidence type="ECO:0000256" key="6">
    <source>
        <dbReference type="ARBA" id="ARBA00023004"/>
    </source>
</evidence>
<keyword evidence="7 9" id="KW-0503">Monooxygenase</keyword>
<dbReference type="EMBL" id="KB445792">
    <property type="protein sequence ID" value="EMD40891.1"/>
    <property type="molecule type" value="Genomic_DNA"/>
</dbReference>
<accession>M2RPU1</accession>
<dbReference type="InterPro" id="IPR047146">
    <property type="entry name" value="Cyt_P450_E_CYP52_fungi"/>
</dbReference>
<dbReference type="CDD" id="cd11063">
    <property type="entry name" value="CYP52"/>
    <property type="match status" value="1"/>
</dbReference>
<keyword evidence="11" id="KW-0812">Transmembrane</keyword>
<evidence type="ECO:0000256" key="3">
    <source>
        <dbReference type="ARBA" id="ARBA00022617"/>
    </source>
</evidence>
<dbReference type="PROSITE" id="PS00086">
    <property type="entry name" value="CYTOCHROME_P450"/>
    <property type="match status" value="1"/>
</dbReference>
<evidence type="ECO:0000313" key="12">
    <source>
        <dbReference type="EMBL" id="EMD40891.1"/>
    </source>
</evidence>
<keyword evidence="4 8" id="KW-0479">Metal-binding</keyword>
<evidence type="ECO:0000256" key="5">
    <source>
        <dbReference type="ARBA" id="ARBA00023002"/>
    </source>
</evidence>
<dbReference type="GO" id="GO:0005506">
    <property type="term" value="F:iron ion binding"/>
    <property type="evidence" value="ECO:0007669"/>
    <property type="project" value="InterPro"/>
</dbReference>
<evidence type="ECO:0000256" key="10">
    <source>
        <dbReference type="SAM" id="MobiDB-lite"/>
    </source>
</evidence>
<dbReference type="GO" id="GO:0004497">
    <property type="term" value="F:monooxygenase activity"/>
    <property type="evidence" value="ECO:0007669"/>
    <property type="project" value="UniProtKB-KW"/>
</dbReference>
<dbReference type="Proteomes" id="UP000016930">
    <property type="component" value="Unassembled WGS sequence"/>
</dbReference>
<dbReference type="Gene3D" id="1.10.630.10">
    <property type="entry name" value="Cytochrome P450"/>
    <property type="match status" value="1"/>
</dbReference>
<gene>
    <name evidence="12" type="ORF">CERSUDRAFT_111472</name>
</gene>
<evidence type="ECO:0000256" key="8">
    <source>
        <dbReference type="PIRSR" id="PIRSR602401-1"/>
    </source>
</evidence>
<dbReference type="Pfam" id="PF00067">
    <property type="entry name" value="p450"/>
    <property type="match status" value="1"/>
</dbReference>
<dbReference type="InterPro" id="IPR001128">
    <property type="entry name" value="Cyt_P450"/>
</dbReference>
<comment type="similarity">
    <text evidence="2 9">Belongs to the cytochrome P450 family.</text>
</comment>
<evidence type="ECO:0000256" key="1">
    <source>
        <dbReference type="ARBA" id="ARBA00001971"/>
    </source>
</evidence>
<dbReference type="PANTHER" id="PTHR24287:SF1">
    <property type="entry name" value="P450, PUTATIVE (EUROFUNG)-RELATED"/>
    <property type="match status" value="1"/>
</dbReference>
<feature type="binding site" description="axial binding residue" evidence="8">
    <location>
        <position position="518"/>
    </location>
    <ligand>
        <name>heme</name>
        <dbReference type="ChEBI" id="CHEBI:30413"/>
    </ligand>
    <ligandPart>
        <name>Fe</name>
        <dbReference type="ChEBI" id="CHEBI:18248"/>
    </ligandPart>
</feature>
<dbReference type="SUPFAM" id="SSF48264">
    <property type="entry name" value="Cytochrome P450"/>
    <property type="match status" value="1"/>
</dbReference>
<dbReference type="InterPro" id="IPR017972">
    <property type="entry name" value="Cyt_P450_CS"/>
</dbReference>
<dbReference type="STRING" id="914234.M2RPU1"/>
<organism evidence="12 13">
    <name type="scientific">Ceriporiopsis subvermispora (strain B)</name>
    <name type="common">White-rot fungus</name>
    <name type="synonym">Gelatoporia subvermispora</name>
    <dbReference type="NCBI Taxonomy" id="914234"/>
    <lineage>
        <taxon>Eukaryota</taxon>
        <taxon>Fungi</taxon>
        <taxon>Dikarya</taxon>
        <taxon>Basidiomycota</taxon>
        <taxon>Agaricomycotina</taxon>
        <taxon>Agaricomycetes</taxon>
        <taxon>Polyporales</taxon>
        <taxon>Gelatoporiaceae</taxon>
        <taxon>Gelatoporia</taxon>
    </lineage>
</organism>
<keyword evidence="11" id="KW-1133">Transmembrane helix</keyword>
<dbReference type="PANTHER" id="PTHR24287">
    <property type="entry name" value="P450, PUTATIVE (EUROFUNG)-RELATED"/>
    <property type="match status" value="1"/>
</dbReference>
<dbReference type="InterPro" id="IPR002401">
    <property type="entry name" value="Cyt_P450_E_grp-I"/>
</dbReference>
<evidence type="ECO:0000313" key="13">
    <source>
        <dbReference type="Proteomes" id="UP000016930"/>
    </source>
</evidence>
<evidence type="ECO:0000256" key="2">
    <source>
        <dbReference type="ARBA" id="ARBA00010617"/>
    </source>
</evidence>
<comment type="cofactor">
    <cofactor evidence="1 8">
        <name>heme</name>
        <dbReference type="ChEBI" id="CHEBI:30413"/>
    </cofactor>
</comment>
<dbReference type="GO" id="GO:0020037">
    <property type="term" value="F:heme binding"/>
    <property type="evidence" value="ECO:0007669"/>
    <property type="project" value="InterPro"/>
</dbReference>
<feature type="transmembrane region" description="Helical" evidence="11">
    <location>
        <begin position="42"/>
        <end position="63"/>
    </location>
</feature>
<sequence>MSPLPPGALFLLRGLAPIAGFSVFVAYTANSLEQSFQITISTWIRIAVIVLVLALTCASFITLEQQRVSRAAARLGAVLPPAWNGKQFGNLDVLHDIMHNFAHGYPTDGMAEKTEQLGSTFAINAMWYPQYVTSDPTLIKTMLVTDFSKFVKGSVFQEMMRSFLGTGVFNSDGDTWKFHRSMARPFFNREKISHFGVFEHHSERAIYQMKERFCAGHAVDFQDIAAKFTLDAATHFLFGKSVDFLNDPLPSAWNVQAPSTNSGLPAESPAEAFAHALGCIQEVVARRARLAWLWPLFEIFGDKCAEHMRVLDSFVNPIVQEALKKREVSHDNGKSFDEVSEGEETFIDYMARHTSEPELLHDETLNILLAARDTTASTLTFAVYFLCTHPKVFERLRAEVLSTVGPSRQPTVEDLRGMKYLRAVINETLRLYPPVPFNMRYTTCDTLLRNPDPDGKPFYAPAGTAIIFGPIIMHRSKEYWGPDAEEFDPDRFLDERVDKYLTGNPSIFLPFNAGPRICLGQQFAYNETSYFLIRLLQNFSDMQLNNAAQPPESRPPADWANAQGRKSKEQLWPKVHITLYSLGGLWVNMTGAPQESQ</sequence>
<keyword evidence="13" id="KW-1185">Reference proteome</keyword>
<dbReference type="PRINTS" id="PR00385">
    <property type="entry name" value="P450"/>
</dbReference>
<evidence type="ECO:0008006" key="14">
    <source>
        <dbReference type="Google" id="ProtNLM"/>
    </source>
</evidence>
<keyword evidence="3 8" id="KW-0349">Heme</keyword>
<dbReference type="PRINTS" id="PR00463">
    <property type="entry name" value="EP450I"/>
</dbReference>
<feature type="transmembrane region" description="Helical" evidence="11">
    <location>
        <begin position="6"/>
        <end position="30"/>
    </location>
</feature>
<dbReference type="HOGENOM" id="CLU_001570_27_0_1"/>
<dbReference type="AlphaFoldDB" id="M2RPU1"/>
<name>M2RPU1_CERS8</name>
<proteinExistence type="inferred from homology"/>
<dbReference type="GO" id="GO:0016705">
    <property type="term" value="F:oxidoreductase activity, acting on paired donors, with incorporation or reduction of molecular oxygen"/>
    <property type="evidence" value="ECO:0007669"/>
    <property type="project" value="InterPro"/>
</dbReference>
<keyword evidence="5 9" id="KW-0560">Oxidoreductase</keyword>
<keyword evidence="6 8" id="KW-0408">Iron</keyword>
<reference evidence="12 13" key="1">
    <citation type="journal article" date="2012" name="Proc. Natl. Acad. Sci. U.S.A.">
        <title>Comparative genomics of Ceriporiopsis subvermispora and Phanerochaete chrysosporium provide insight into selective ligninolysis.</title>
        <authorList>
            <person name="Fernandez-Fueyo E."/>
            <person name="Ruiz-Duenas F.J."/>
            <person name="Ferreira P."/>
            <person name="Floudas D."/>
            <person name="Hibbett D.S."/>
            <person name="Canessa P."/>
            <person name="Larrondo L.F."/>
            <person name="James T.Y."/>
            <person name="Seelenfreund D."/>
            <person name="Lobos S."/>
            <person name="Polanco R."/>
            <person name="Tello M."/>
            <person name="Honda Y."/>
            <person name="Watanabe T."/>
            <person name="Watanabe T."/>
            <person name="Ryu J.S."/>
            <person name="Kubicek C.P."/>
            <person name="Schmoll M."/>
            <person name="Gaskell J."/>
            <person name="Hammel K.E."/>
            <person name="St John F.J."/>
            <person name="Vanden Wymelenberg A."/>
            <person name="Sabat G."/>
            <person name="Splinter BonDurant S."/>
            <person name="Syed K."/>
            <person name="Yadav J.S."/>
            <person name="Doddapaneni H."/>
            <person name="Subramanian V."/>
            <person name="Lavin J.L."/>
            <person name="Oguiza J.A."/>
            <person name="Perez G."/>
            <person name="Pisabarro A.G."/>
            <person name="Ramirez L."/>
            <person name="Santoyo F."/>
            <person name="Master E."/>
            <person name="Coutinho P.M."/>
            <person name="Henrissat B."/>
            <person name="Lombard V."/>
            <person name="Magnuson J.K."/>
            <person name="Kuees U."/>
            <person name="Hori C."/>
            <person name="Igarashi K."/>
            <person name="Samejima M."/>
            <person name="Held B.W."/>
            <person name="Barry K.W."/>
            <person name="LaButti K.M."/>
            <person name="Lapidus A."/>
            <person name="Lindquist E.A."/>
            <person name="Lucas S.M."/>
            <person name="Riley R."/>
            <person name="Salamov A.A."/>
            <person name="Hoffmeister D."/>
            <person name="Schwenk D."/>
            <person name="Hadar Y."/>
            <person name="Yarden O."/>
            <person name="de Vries R.P."/>
            <person name="Wiebenga A."/>
            <person name="Stenlid J."/>
            <person name="Eastwood D."/>
            <person name="Grigoriev I.V."/>
            <person name="Berka R.M."/>
            <person name="Blanchette R.A."/>
            <person name="Kersten P."/>
            <person name="Martinez A.T."/>
            <person name="Vicuna R."/>
            <person name="Cullen D."/>
        </authorList>
    </citation>
    <scope>NUCLEOTIDE SEQUENCE [LARGE SCALE GENOMIC DNA]</scope>
    <source>
        <strain evidence="12 13">B</strain>
    </source>
</reference>